<evidence type="ECO:0000256" key="2">
    <source>
        <dbReference type="ARBA" id="ARBA00001966"/>
    </source>
</evidence>
<comment type="caution">
    <text evidence="18">The sequence shown here is derived from an EMBL/GenBank/DDBJ whole genome shotgun (WGS) entry which is preliminary data.</text>
</comment>
<evidence type="ECO:0000256" key="11">
    <source>
        <dbReference type="ARBA" id="ARBA00023014"/>
    </source>
</evidence>
<dbReference type="FunFam" id="3.40.228.10:FF:000002">
    <property type="entry name" value="Formate dehydrogenase subunit alpha"/>
    <property type="match status" value="1"/>
</dbReference>
<dbReference type="Gene3D" id="3.40.228.10">
    <property type="entry name" value="Dimethylsulfoxide Reductase, domain 2"/>
    <property type="match status" value="1"/>
</dbReference>
<keyword evidence="6" id="KW-0732">Signal</keyword>
<evidence type="ECO:0000256" key="10">
    <source>
        <dbReference type="ARBA" id="ARBA00023004"/>
    </source>
</evidence>
<dbReference type="Pfam" id="PF00384">
    <property type="entry name" value="Molybdopterin"/>
    <property type="match status" value="1"/>
</dbReference>
<evidence type="ECO:0000256" key="1">
    <source>
        <dbReference type="ARBA" id="ARBA00001942"/>
    </source>
</evidence>
<dbReference type="EMBL" id="ATBP01000166">
    <property type="protein sequence ID" value="ETR72266.1"/>
    <property type="molecule type" value="Genomic_DNA"/>
</dbReference>
<dbReference type="Gene3D" id="3.40.50.740">
    <property type="match status" value="1"/>
</dbReference>
<dbReference type="SUPFAM" id="SSF50692">
    <property type="entry name" value="ADC-like"/>
    <property type="match status" value="1"/>
</dbReference>
<accession>A0A1V1PBV5</accession>
<evidence type="ECO:0000256" key="7">
    <source>
        <dbReference type="ARBA" id="ARBA00022764"/>
    </source>
</evidence>
<dbReference type="Gene3D" id="2.40.40.20">
    <property type="match status" value="1"/>
</dbReference>
<evidence type="ECO:0000256" key="14">
    <source>
        <dbReference type="ARBA" id="ARBA00055000"/>
    </source>
</evidence>
<proteinExistence type="predicted"/>
<dbReference type="EC" id="1.9.6.1" evidence="15"/>
<dbReference type="GO" id="GO:0046872">
    <property type="term" value="F:metal ion binding"/>
    <property type="evidence" value="ECO:0007669"/>
    <property type="project" value="UniProtKB-KW"/>
</dbReference>
<evidence type="ECO:0000256" key="4">
    <source>
        <dbReference type="ARBA" id="ARBA00022505"/>
    </source>
</evidence>
<keyword evidence="4" id="KW-0500">Molybdenum</keyword>
<dbReference type="GO" id="GO:0003954">
    <property type="term" value="F:NADH dehydrogenase activity"/>
    <property type="evidence" value="ECO:0007669"/>
    <property type="project" value="TreeGrafter"/>
</dbReference>
<dbReference type="InterPro" id="IPR050123">
    <property type="entry name" value="Prok_molybdopt-oxidoreductase"/>
</dbReference>
<comment type="cofactor">
    <cofactor evidence="1">
        <name>Mo-bis(molybdopterin guanine dinucleotide)</name>
        <dbReference type="ChEBI" id="CHEBI:60539"/>
    </cofactor>
</comment>
<keyword evidence="5" id="KW-0479">Metal-binding</keyword>
<evidence type="ECO:0000256" key="12">
    <source>
        <dbReference type="ARBA" id="ARBA00023063"/>
    </source>
</evidence>
<keyword evidence="3" id="KW-0004">4Fe-4S</keyword>
<dbReference type="GO" id="GO:0050140">
    <property type="term" value="F:nitrate reductase (cytochrome) activity"/>
    <property type="evidence" value="ECO:0007669"/>
    <property type="project" value="UniProtKB-EC"/>
</dbReference>
<comment type="cofactor">
    <cofactor evidence="2">
        <name>[4Fe-4S] cluster</name>
        <dbReference type="ChEBI" id="CHEBI:49883"/>
    </cofactor>
</comment>
<feature type="domain" description="Molybdopterin oxidoreductase" evidence="16">
    <location>
        <begin position="12"/>
        <end position="344"/>
    </location>
</feature>
<evidence type="ECO:0000256" key="6">
    <source>
        <dbReference type="ARBA" id="ARBA00022729"/>
    </source>
</evidence>
<dbReference type="InterPro" id="IPR006656">
    <property type="entry name" value="Mopterin_OxRdtase"/>
</dbReference>
<keyword evidence="7" id="KW-0574">Periplasm</keyword>
<gene>
    <name evidence="18" type="primary">fdhF</name>
    <name evidence="18" type="ORF">OMM_01856</name>
</gene>
<dbReference type="GO" id="GO:0016020">
    <property type="term" value="C:membrane"/>
    <property type="evidence" value="ECO:0007669"/>
    <property type="project" value="TreeGrafter"/>
</dbReference>
<evidence type="ECO:0000256" key="15">
    <source>
        <dbReference type="ARBA" id="ARBA00067026"/>
    </source>
</evidence>
<dbReference type="PROSITE" id="PS00490">
    <property type="entry name" value="MOLYBDOPTERIN_PROK_2"/>
    <property type="match status" value="1"/>
</dbReference>
<evidence type="ECO:0000256" key="8">
    <source>
        <dbReference type="ARBA" id="ARBA00022982"/>
    </source>
</evidence>
<keyword evidence="11" id="KW-0411">Iron-sulfur</keyword>
<dbReference type="GO" id="GO:0051539">
    <property type="term" value="F:4 iron, 4 sulfur cluster binding"/>
    <property type="evidence" value="ECO:0007669"/>
    <property type="project" value="UniProtKB-KW"/>
</dbReference>
<evidence type="ECO:0000256" key="9">
    <source>
        <dbReference type="ARBA" id="ARBA00023002"/>
    </source>
</evidence>
<keyword evidence="9" id="KW-0560">Oxidoreductase</keyword>
<dbReference type="InterPro" id="IPR006655">
    <property type="entry name" value="Mopterin_OxRdtase_prok_CS"/>
</dbReference>
<keyword evidence="8" id="KW-0249">Electron transport</keyword>
<dbReference type="GO" id="GO:0043546">
    <property type="term" value="F:molybdopterin cofactor binding"/>
    <property type="evidence" value="ECO:0007669"/>
    <property type="project" value="InterPro"/>
</dbReference>
<name>A0A1V1PBV5_9BACT</name>
<dbReference type="AlphaFoldDB" id="A0A1V1PBV5"/>
<evidence type="ECO:0000259" key="17">
    <source>
        <dbReference type="Pfam" id="PF01568"/>
    </source>
</evidence>
<organism evidence="18 19">
    <name type="scientific">Candidatus Magnetoglobus multicellularis str. Araruama</name>
    <dbReference type="NCBI Taxonomy" id="890399"/>
    <lineage>
        <taxon>Bacteria</taxon>
        <taxon>Pseudomonadati</taxon>
        <taxon>Thermodesulfobacteriota</taxon>
        <taxon>Desulfobacteria</taxon>
        <taxon>Desulfobacterales</taxon>
        <taxon>Desulfobacteraceae</taxon>
        <taxon>Candidatus Magnetoglobus</taxon>
    </lineage>
</organism>
<dbReference type="InterPro" id="IPR041925">
    <property type="entry name" value="CT_Formate-Dh_H"/>
</dbReference>
<dbReference type="GO" id="GO:0022904">
    <property type="term" value="P:respiratory electron transport chain"/>
    <property type="evidence" value="ECO:0007669"/>
    <property type="project" value="TreeGrafter"/>
</dbReference>
<dbReference type="CDD" id="cd02790">
    <property type="entry name" value="MopB_CT_Formate-Dh_H"/>
    <property type="match status" value="1"/>
</dbReference>
<dbReference type="GO" id="GO:0042128">
    <property type="term" value="P:nitrate assimilation"/>
    <property type="evidence" value="ECO:0007669"/>
    <property type="project" value="UniProtKB-KW"/>
</dbReference>
<dbReference type="NCBIfam" id="TIGR01591">
    <property type="entry name" value="Fdh-alpha"/>
    <property type="match status" value="1"/>
</dbReference>
<keyword evidence="8" id="KW-0813">Transport</keyword>
<evidence type="ECO:0000259" key="16">
    <source>
        <dbReference type="Pfam" id="PF00384"/>
    </source>
</evidence>
<dbReference type="PANTHER" id="PTHR43105:SF14">
    <property type="entry name" value="FORMATE DEHYDROGENASE H"/>
    <property type="match status" value="1"/>
</dbReference>
<evidence type="ECO:0000256" key="5">
    <source>
        <dbReference type="ARBA" id="ARBA00022723"/>
    </source>
</evidence>
<dbReference type="SUPFAM" id="SSF53706">
    <property type="entry name" value="Formate dehydrogenase/DMSO reductase, domains 1-3"/>
    <property type="match status" value="1"/>
</dbReference>
<protein>
    <recommendedName>
        <fullName evidence="15">nitrate reductase (cytochrome)</fullName>
        <ecNumber evidence="15">1.9.6.1</ecNumber>
    </recommendedName>
</protein>
<dbReference type="InterPro" id="IPR009010">
    <property type="entry name" value="Asp_de-COase-like_dom_sf"/>
</dbReference>
<evidence type="ECO:0000256" key="13">
    <source>
        <dbReference type="ARBA" id="ARBA00052176"/>
    </source>
</evidence>
<dbReference type="Proteomes" id="UP000189670">
    <property type="component" value="Unassembled WGS sequence"/>
</dbReference>
<dbReference type="PANTHER" id="PTHR43105">
    <property type="entry name" value="RESPIRATORY NITRATE REDUCTASE"/>
    <property type="match status" value="1"/>
</dbReference>
<sequence length="539" mass="59333">MAGLAAAFGSGAMTNPIADIEASDVILITGSNTTENHPVISSYVKRAIKSGKTQLLVVDPRQIKIAQFANIYLQPKLGTDVAWINGLMHVIIKESLYDKKFVESRTESFDDFKQMVEKFTPEYVEQITGIARDDIVRAARLYASAKAASILYCMGITQHISGTDNVKSLANLAMLCGNMGIKGGGVNPLRGQNNVQGACDLGGLPNVFTAYQPVTNDAIRKKLEFAWKVVKLPDKPGLTVTQMLPKAHSGELKALYIIGENPMVSDPDLNHAEASLKNLDFLVVQDIFMTETAQLADVVLPSACFAEKEGTFTNTERKVQRIRKAIEPPGQAKDDWWITSQIARRMGVEMSYENSEAIFEEIRTVTPSYAGITYERIQFEGIHWPCPSTDHPGTPMLHVGKFPRGKGLFHAIDYIPPDEQVDEEYPVYMTTGRLLYHYHTGTMTMKSDDINTCAPECFVEISPQSASKYGIANGQQVRITSRRGEITAKAKLSSAIQNGTVFIPFHYGQAAANKLTNSALDPVSKIPEYKVCAVRLEVA</sequence>
<dbReference type="InterPro" id="IPR006478">
    <property type="entry name" value="Formate_DH_asu"/>
</dbReference>
<comment type="function">
    <text evidence="14">Catalytic subunit of the periplasmic nitrate reductase complex NapAB. Receives electrons from NapB and catalyzes the reduction of nitrate to nitrite.</text>
</comment>
<dbReference type="GO" id="GO:0008863">
    <property type="term" value="F:formate dehydrogenase (NAD+) activity"/>
    <property type="evidence" value="ECO:0007669"/>
    <property type="project" value="InterPro"/>
</dbReference>
<evidence type="ECO:0000313" key="19">
    <source>
        <dbReference type="Proteomes" id="UP000189670"/>
    </source>
</evidence>
<keyword evidence="12" id="KW-0534">Nitrate assimilation</keyword>
<evidence type="ECO:0000313" key="18">
    <source>
        <dbReference type="EMBL" id="ETR72266.1"/>
    </source>
</evidence>
<comment type="catalytic activity">
    <reaction evidence="13">
        <text>2 Fe(II)-[cytochrome] + nitrate + 2 H(+) = 2 Fe(III)-[cytochrome] + nitrite + H2O</text>
        <dbReference type="Rhea" id="RHEA:12909"/>
        <dbReference type="Rhea" id="RHEA-COMP:11777"/>
        <dbReference type="Rhea" id="RHEA-COMP:11778"/>
        <dbReference type="ChEBI" id="CHEBI:15377"/>
        <dbReference type="ChEBI" id="CHEBI:15378"/>
        <dbReference type="ChEBI" id="CHEBI:16301"/>
        <dbReference type="ChEBI" id="CHEBI:17632"/>
        <dbReference type="ChEBI" id="CHEBI:29033"/>
        <dbReference type="ChEBI" id="CHEBI:29034"/>
        <dbReference type="EC" id="1.9.6.1"/>
    </reaction>
</comment>
<dbReference type="InterPro" id="IPR006657">
    <property type="entry name" value="MoPterin_dinucl-bd_dom"/>
</dbReference>
<dbReference type="GO" id="GO:0015942">
    <property type="term" value="P:formate metabolic process"/>
    <property type="evidence" value="ECO:0007669"/>
    <property type="project" value="InterPro"/>
</dbReference>
<dbReference type="PROSITE" id="PS00932">
    <property type="entry name" value="MOLYBDOPTERIN_PROK_3"/>
    <property type="match status" value="1"/>
</dbReference>
<feature type="domain" description="Molybdopterin dinucleotide-binding" evidence="17">
    <location>
        <begin position="428"/>
        <end position="533"/>
    </location>
</feature>
<evidence type="ECO:0000256" key="3">
    <source>
        <dbReference type="ARBA" id="ARBA00022485"/>
    </source>
</evidence>
<keyword evidence="10" id="KW-0408">Iron</keyword>
<dbReference type="Pfam" id="PF01568">
    <property type="entry name" value="Molydop_binding"/>
    <property type="match status" value="1"/>
</dbReference>
<dbReference type="FunFam" id="2.40.40.20:FF:000005">
    <property type="entry name" value="Periplasmic nitrate reductase"/>
    <property type="match status" value="1"/>
</dbReference>
<reference evidence="19" key="1">
    <citation type="submission" date="2012-11" db="EMBL/GenBank/DDBJ databases">
        <authorList>
            <person name="Lucero-Rivera Y.E."/>
            <person name="Tovar-Ramirez D."/>
        </authorList>
    </citation>
    <scope>NUCLEOTIDE SEQUENCE [LARGE SCALE GENOMIC DNA]</scope>
    <source>
        <strain evidence="19">Araruama</strain>
    </source>
</reference>